<dbReference type="InterPro" id="IPR036890">
    <property type="entry name" value="HATPase_C_sf"/>
</dbReference>
<evidence type="ECO:0000256" key="4">
    <source>
        <dbReference type="ARBA" id="ARBA00022553"/>
    </source>
</evidence>
<evidence type="ECO:0000256" key="8">
    <source>
        <dbReference type="ARBA" id="ARBA00022777"/>
    </source>
</evidence>
<evidence type="ECO:0000313" key="15">
    <source>
        <dbReference type="EMBL" id="MFC4259735.1"/>
    </source>
</evidence>
<keyword evidence="11" id="KW-0902">Two-component regulatory system</keyword>
<keyword evidence="10 13" id="KW-1133">Transmembrane helix</keyword>
<keyword evidence="5" id="KW-0808">Transferase</keyword>
<evidence type="ECO:0000256" key="3">
    <source>
        <dbReference type="ARBA" id="ARBA00012438"/>
    </source>
</evidence>
<keyword evidence="9" id="KW-0067">ATP-binding</keyword>
<dbReference type="EC" id="2.7.13.3" evidence="3"/>
<dbReference type="EMBL" id="JBHSDI010000015">
    <property type="protein sequence ID" value="MFC4259735.1"/>
    <property type="molecule type" value="Genomic_DNA"/>
</dbReference>
<evidence type="ECO:0000256" key="12">
    <source>
        <dbReference type="ARBA" id="ARBA00023136"/>
    </source>
</evidence>
<evidence type="ECO:0000313" key="16">
    <source>
        <dbReference type="Proteomes" id="UP001595798"/>
    </source>
</evidence>
<dbReference type="SMART" id="SM00388">
    <property type="entry name" value="HisKA"/>
    <property type="match status" value="1"/>
</dbReference>
<dbReference type="Gene3D" id="3.30.565.10">
    <property type="entry name" value="Histidine kinase-like ATPase, C-terminal domain"/>
    <property type="match status" value="1"/>
</dbReference>
<proteinExistence type="predicted"/>
<dbReference type="PRINTS" id="PR00344">
    <property type="entry name" value="BCTRLSENSOR"/>
</dbReference>
<keyword evidence="6 13" id="KW-0812">Transmembrane</keyword>
<evidence type="ECO:0000256" key="13">
    <source>
        <dbReference type="SAM" id="Phobius"/>
    </source>
</evidence>
<evidence type="ECO:0000256" key="5">
    <source>
        <dbReference type="ARBA" id="ARBA00022679"/>
    </source>
</evidence>
<dbReference type="SUPFAM" id="SSF47384">
    <property type="entry name" value="Homodimeric domain of signal transducing histidine kinase"/>
    <property type="match status" value="1"/>
</dbReference>
<dbReference type="CDD" id="cd00075">
    <property type="entry name" value="HATPase"/>
    <property type="match status" value="1"/>
</dbReference>
<protein>
    <recommendedName>
        <fullName evidence="3">histidine kinase</fullName>
        <ecNumber evidence="3">2.7.13.3</ecNumber>
    </recommendedName>
</protein>
<evidence type="ECO:0000256" key="7">
    <source>
        <dbReference type="ARBA" id="ARBA00022741"/>
    </source>
</evidence>
<evidence type="ECO:0000256" key="10">
    <source>
        <dbReference type="ARBA" id="ARBA00022989"/>
    </source>
</evidence>
<feature type="domain" description="Histidine kinase" evidence="14">
    <location>
        <begin position="132"/>
        <end position="350"/>
    </location>
</feature>
<comment type="subcellular location">
    <subcellularLocation>
        <location evidence="2">Membrane</location>
        <topology evidence="2">Multi-pass membrane protein</topology>
    </subcellularLocation>
</comment>
<keyword evidence="8" id="KW-0418">Kinase</keyword>
<dbReference type="CDD" id="cd00082">
    <property type="entry name" value="HisKA"/>
    <property type="match status" value="1"/>
</dbReference>
<dbReference type="InterPro" id="IPR036097">
    <property type="entry name" value="HisK_dim/P_sf"/>
</dbReference>
<dbReference type="Gene3D" id="1.20.120.620">
    <property type="entry name" value="Backbone structure of the membrane domain of e. Coli histidine kinase receptor kdpd"/>
    <property type="match status" value="1"/>
</dbReference>
<name>A0ABV8QJD6_9GAMM</name>
<dbReference type="Pfam" id="PF00512">
    <property type="entry name" value="HisKA"/>
    <property type="match status" value="1"/>
</dbReference>
<dbReference type="SUPFAM" id="SSF55874">
    <property type="entry name" value="ATPase domain of HSP90 chaperone/DNA topoisomerase II/histidine kinase"/>
    <property type="match status" value="1"/>
</dbReference>
<keyword evidence="16" id="KW-1185">Reference proteome</keyword>
<evidence type="ECO:0000256" key="1">
    <source>
        <dbReference type="ARBA" id="ARBA00000085"/>
    </source>
</evidence>
<accession>A0ABV8QJD6</accession>
<dbReference type="InterPro" id="IPR004358">
    <property type="entry name" value="Sig_transdc_His_kin-like_C"/>
</dbReference>
<reference evidence="16" key="1">
    <citation type="journal article" date="2019" name="Int. J. Syst. Evol. Microbiol.">
        <title>The Global Catalogue of Microorganisms (GCM) 10K type strain sequencing project: providing services to taxonomists for standard genome sequencing and annotation.</title>
        <authorList>
            <consortium name="The Broad Institute Genomics Platform"/>
            <consortium name="The Broad Institute Genome Sequencing Center for Infectious Disease"/>
            <person name="Wu L."/>
            <person name="Ma J."/>
        </authorList>
    </citation>
    <scope>NUCLEOTIDE SEQUENCE [LARGE SCALE GENOMIC DNA]</scope>
    <source>
        <strain evidence="16">CECT 7297</strain>
    </source>
</reference>
<feature type="transmembrane region" description="Helical" evidence="13">
    <location>
        <begin position="53"/>
        <end position="71"/>
    </location>
</feature>
<sequence>MMIHRRFAIAGHFLIALAAATAMAVLLKPVLPVGGLALVFVTAVVWLAARTGVYAGLLASVVSFLVYNFGFTEPRFTFHITNPDELATVLFFLLVAVIVGHLAGRLRTQLEAERRARVAEETERLRSAMLSSISHDLRTPLSSMIGSASSLLSLHDQMSEEDRTSLLEAILAEGQRLDRYIRNLLDMTRLGHGTLKIERDWIAVTDLLASALRRTRKVLEDVDVRLRIDDNLPLIYVHPALIEQALVNILENAGRYAPAGTVVTISAAWQDHHAVLVISDQGAGIPEHLRQRVFERFFTGDSGPHADQGGTGLGLAISQGLVRAHGGEVLVVEPESGEGARFEIRLPVDAASRTDDVAANVSG</sequence>
<evidence type="ECO:0000256" key="2">
    <source>
        <dbReference type="ARBA" id="ARBA00004141"/>
    </source>
</evidence>
<dbReference type="Pfam" id="PF13493">
    <property type="entry name" value="DUF4118"/>
    <property type="match status" value="1"/>
</dbReference>
<dbReference type="InterPro" id="IPR025201">
    <property type="entry name" value="KdpD_TM"/>
</dbReference>
<dbReference type="InterPro" id="IPR005467">
    <property type="entry name" value="His_kinase_dom"/>
</dbReference>
<organism evidence="15 16">
    <name type="scientific">Marinobacter lacisalsi</name>
    <dbReference type="NCBI Taxonomy" id="475979"/>
    <lineage>
        <taxon>Bacteria</taxon>
        <taxon>Pseudomonadati</taxon>
        <taxon>Pseudomonadota</taxon>
        <taxon>Gammaproteobacteria</taxon>
        <taxon>Pseudomonadales</taxon>
        <taxon>Marinobacteraceae</taxon>
        <taxon>Marinobacter</taxon>
    </lineage>
</organism>
<evidence type="ECO:0000256" key="9">
    <source>
        <dbReference type="ARBA" id="ARBA00022840"/>
    </source>
</evidence>
<dbReference type="InterPro" id="IPR003661">
    <property type="entry name" value="HisK_dim/P_dom"/>
</dbReference>
<keyword evidence="12 13" id="KW-0472">Membrane</keyword>
<dbReference type="RefSeq" id="WP_379887566.1">
    <property type="nucleotide sequence ID" value="NZ_JBHSDI010000015.1"/>
</dbReference>
<evidence type="ECO:0000256" key="11">
    <source>
        <dbReference type="ARBA" id="ARBA00023012"/>
    </source>
</evidence>
<feature type="transmembrane region" description="Helical" evidence="13">
    <location>
        <begin position="30"/>
        <end position="48"/>
    </location>
</feature>
<dbReference type="PANTHER" id="PTHR45569:SF1">
    <property type="entry name" value="SENSOR PROTEIN KDPD"/>
    <property type="match status" value="1"/>
</dbReference>
<dbReference type="InterPro" id="IPR003594">
    <property type="entry name" value="HATPase_dom"/>
</dbReference>
<comment type="caution">
    <text evidence="15">The sequence shown here is derived from an EMBL/GenBank/DDBJ whole genome shotgun (WGS) entry which is preliminary data.</text>
</comment>
<gene>
    <name evidence="15" type="ORF">ACFOZ5_11915</name>
</gene>
<evidence type="ECO:0000256" key="6">
    <source>
        <dbReference type="ARBA" id="ARBA00022692"/>
    </source>
</evidence>
<dbReference type="InterPro" id="IPR038318">
    <property type="entry name" value="KdpD_sf"/>
</dbReference>
<comment type="catalytic activity">
    <reaction evidence="1">
        <text>ATP + protein L-histidine = ADP + protein N-phospho-L-histidine.</text>
        <dbReference type="EC" id="2.7.13.3"/>
    </reaction>
</comment>
<dbReference type="PROSITE" id="PS50109">
    <property type="entry name" value="HIS_KIN"/>
    <property type="match status" value="1"/>
</dbReference>
<dbReference type="InterPro" id="IPR052023">
    <property type="entry name" value="Histidine_kinase_KdpD"/>
</dbReference>
<feature type="transmembrane region" description="Helical" evidence="13">
    <location>
        <begin position="86"/>
        <end position="104"/>
    </location>
</feature>
<evidence type="ECO:0000259" key="14">
    <source>
        <dbReference type="PROSITE" id="PS50109"/>
    </source>
</evidence>
<dbReference type="Pfam" id="PF02518">
    <property type="entry name" value="HATPase_c"/>
    <property type="match status" value="1"/>
</dbReference>
<keyword evidence="7" id="KW-0547">Nucleotide-binding</keyword>
<dbReference type="Gene3D" id="1.10.287.130">
    <property type="match status" value="1"/>
</dbReference>
<dbReference type="SMART" id="SM00387">
    <property type="entry name" value="HATPase_c"/>
    <property type="match status" value="1"/>
</dbReference>
<dbReference type="PANTHER" id="PTHR45569">
    <property type="entry name" value="SENSOR PROTEIN KDPD"/>
    <property type="match status" value="1"/>
</dbReference>
<keyword evidence="4" id="KW-0597">Phosphoprotein</keyword>
<dbReference type="Proteomes" id="UP001595798">
    <property type="component" value="Unassembled WGS sequence"/>
</dbReference>